<dbReference type="InterPro" id="IPR023213">
    <property type="entry name" value="CAT-like_dom_sf"/>
</dbReference>
<dbReference type="EMBL" id="JXTB01000129">
    <property type="protein sequence ID" value="PON60558.1"/>
    <property type="molecule type" value="Genomic_DNA"/>
</dbReference>
<name>A0A2P5CHQ7_PARAD</name>
<protein>
    <submittedName>
        <fullName evidence="4">Transferase</fullName>
    </submittedName>
</protein>
<dbReference type="Proteomes" id="UP000237105">
    <property type="component" value="Unassembled WGS sequence"/>
</dbReference>
<keyword evidence="3" id="KW-0012">Acyltransferase</keyword>
<dbReference type="GO" id="GO:0016746">
    <property type="term" value="F:acyltransferase activity"/>
    <property type="evidence" value="ECO:0007669"/>
    <property type="project" value="UniProtKB-KW"/>
</dbReference>
<evidence type="ECO:0000256" key="3">
    <source>
        <dbReference type="ARBA" id="ARBA00023315"/>
    </source>
</evidence>
<evidence type="ECO:0000256" key="1">
    <source>
        <dbReference type="ARBA" id="ARBA00009861"/>
    </source>
</evidence>
<dbReference type="Gene3D" id="3.30.559.10">
    <property type="entry name" value="Chloramphenicol acetyltransferase-like domain"/>
    <property type="match status" value="2"/>
</dbReference>
<accession>A0A2P5CHQ7</accession>
<sequence length="446" mass="48803">MKMEVEIVSRENIKPSCPTPSQLRIFKLSLLDQLIPAPYAPIILFYPANDNISGQYDQNDIPKRLKSLKKSLSDTLTRFYPLAGKIKDDLSIDCNDEGAHYVEARVDSSLRQFLGQPDLLLVNKLLPIDPSFAISGLAGTNVANIQVNVFDCGGIAIGLSISHKILDGVALGAFLKSWAAEAQGGAQEPIRPNFEASSLFPANDLSWLRDASLVMFGSLFTNGSALTKRFVFTPSAISTLKAQSKTPGVKNPTRVEAVSGFLWRCFMAACKEKNGVSRPSLLTHVVNLRRRMTPFWPENSIGNLVWMAAAKAEGGVGDDLVGLVRDSTSKFDGEFVRSMRGDKGKCLMRECLKEIGDVGSREGVDYIGFSSWCKIGFYEVDFGWGKPIWVSSIGLSGSVFLNLVILVDTRLGDGIEAWVTLDQHDMAIIETNSELLNLAQVDPSPF</sequence>
<comment type="similarity">
    <text evidence="1">Belongs to the plant acyltransferase family.</text>
</comment>
<dbReference type="PANTHER" id="PTHR31623:SF110">
    <property type="entry name" value="VINORINE SYNTHASE-LIKE"/>
    <property type="match status" value="1"/>
</dbReference>
<comment type="caution">
    <text evidence="4">The sequence shown here is derived from an EMBL/GenBank/DDBJ whole genome shotgun (WGS) entry which is preliminary data.</text>
</comment>
<dbReference type="Pfam" id="PF02458">
    <property type="entry name" value="Transferase"/>
    <property type="match status" value="1"/>
</dbReference>
<dbReference type="AlphaFoldDB" id="A0A2P5CHQ7"/>
<evidence type="ECO:0000313" key="5">
    <source>
        <dbReference type="Proteomes" id="UP000237105"/>
    </source>
</evidence>
<proteinExistence type="inferred from homology"/>
<organism evidence="4 5">
    <name type="scientific">Parasponia andersonii</name>
    <name type="common">Sponia andersonii</name>
    <dbReference type="NCBI Taxonomy" id="3476"/>
    <lineage>
        <taxon>Eukaryota</taxon>
        <taxon>Viridiplantae</taxon>
        <taxon>Streptophyta</taxon>
        <taxon>Embryophyta</taxon>
        <taxon>Tracheophyta</taxon>
        <taxon>Spermatophyta</taxon>
        <taxon>Magnoliopsida</taxon>
        <taxon>eudicotyledons</taxon>
        <taxon>Gunneridae</taxon>
        <taxon>Pentapetalae</taxon>
        <taxon>rosids</taxon>
        <taxon>fabids</taxon>
        <taxon>Rosales</taxon>
        <taxon>Cannabaceae</taxon>
        <taxon>Parasponia</taxon>
    </lineage>
</organism>
<keyword evidence="5" id="KW-1185">Reference proteome</keyword>
<keyword evidence="2 4" id="KW-0808">Transferase</keyword>
<gene>
    <name evidence="4" type="ORF">PanWU01x14_151700</name>
</gene>
<dbReference type="STRING" id="3476.A0A2P5CHQ7"/>
<dbReference type="OrthoDB" id="1932220at2759"/>
<evidence type="ECO:0000256" key="2">
    <source>
        <dbReference type="ARBA" id="ARBA00022679"/>
    </source>
</evidence>
<evidence type="ECO:0000313" key="4">
    <source>
        <dbReference type="EMBL" id="PON60558.1"/>
    </source>
</evidence>
<dbReference type="PANTHER" id="PTHR31623">
    <property type="entry name" value="F21J9.9"/>
    <property type="match status" value="1"/>
</dbReference>
<reference evidence="5" key="1">
    <citation type="submission" date="2016-06" db="EMBL/GenBank/DDBJ databases">
        <title>Parallel loss of symbiosis genes in relatives of nitrogen-fixing non-legume Parasponia.</title>
        <authorList>
            <person name="Van Velzen R."/>
            <person name="Holmer R."/>
            <person name="Bu F."/>
            <person name="Rutten L."/>
            <person name="Van Zeijl A."/>
            <person name="Liu W."/>
            <person name="Santuari L."/>
            <person name="Cao Q."/>
            <person name="Sharma T."/>
            <person name="Shen D."/>
            <person name="Roswanjaya Y."/>
            <person name="Wardhani T."/>
            <person name="Kalhor M.S."/>
            <person name="Jansen J."/>
            <person name="Van den Hoogen J."/>
            <person name="Gungor B."/>
            <person name="Hartog M."/>
            <person name="Hontelez J."/>
            <person name="Verver J."/>
            <person name="Yang W.-C."/>
            <person name="Schijlen E."/>
            <person name="Repin R."/>
            <person name="Schilthuizen M."/>
            <person name="Schranz E."/>
            <person name="Heidstra R."/>
            <person name="Miyata K."/>
            <person name="Fedorova E."/>
            <person name="Kohlen W."/>
            <person name="Bisseling T."/>
            <person name="Smit S."/>
            <person name="Geurts R."/>
        </authorList>
    </citation>
    <scope>NUCLEOTIDE SEQUENCE [LARGE SCALE GENOMIC DNA]</scope>
    <source>
        <strain evidence="5">cv. WU1-14</strain>
    </source>
</reference>